<dbReference type="EMBL" id="BMAR01000061">
    <property type="protein sequence ID" value="GFR52335.1"/>
    <property type="molecule type" value="Genomic_DNA"/>
</dbReference>
<feature type="compositionally biased region" description="Gly residues" evidence="1">
    <location>
        <begin position="159"/>
        <end position="170"/>
    </location>
</feature>
<dbReference type="GO" id="GO:0006518">
    <property type="term" value="P:peptide metabolic process"/>
    <property type="evidence" value="ECO:0007669"/>
    <property type="project" value="TreeGrafter"/>
</dbReference>
<feature type="non-terminal residue" evidence="2">
    <location>
        <position position="750"/>
    </location>
</feature>
<comment type="caution">
    <text evidence="2">The sequence shown here is derived from an EMBL/GenBank/DDBJ whole genome shotgun (WGS) entry which is preliminary data.</text>
</comment>
<feature type="region of interest" description="Disordered" evidence="1">
    <location>
        <begin position="459"/>
        <end position="527"/>
    </location>
</feature>
<dbReference type="Proteomes" id="UP001054857">
    <property type="component" value="Unassembled WGS sequence"/>
</dbReference>
<feature type="compositionally biased region" description="Basic and acidic residues" evidence="1">
    <location>
        <begin position="591"/>
        <end position="600"/>
    </location>
</feature>
<feature type="region of interest" description="Disordered" evidence="1">
    <location>
        <begin position="581"/>
        <end position="641"/>
    </location>
</feature>
<protein>
    <recommendedName>
        <fullName evidence="4">Peptidase M3A/M3B catalytic domain-containing protein</fullName>
    </recommendedName>
</protein>
<keyword evidence="3" id="KW-1185">Reference proteome</keyword>
<feature type="region of interest" description="Disordered" evidence="1">
    <location>
        <begin position="150"/>
        <end position="170"/>
    </location>
</feature>
<dbReference type="PANTHER" id="PTHR11804">
    <property type="entry name" value="PROTEASE M3 THIMET OLIGOPEPTIDASE-RELATED"/>
    <property type="match status" value="1"/>
</dbReference>
<gene>
    <name evidence="2" type="ORF">Agub_g14875</name>
</gene>
<feature type="compositionally biased region" description="Low complexity" evidence="1">
    <location>
        <begin position="483"/>
        <end position="502"/>
    </location>
</feature>
<dbReference type="PANTHER" id="PTHR11804:SF79">
    <property type="entry name" value="MITOCHONDRIAL INTERMEDIATE PEPTIDASE"/>
    <property type="match status" value="1"/>
</dbReference>
<dbReference type="GO" id="GO:0004222">
    <property type="term" value="F:metalloendopeptidase activity"/>
    <property type="evidence" value="ECO:0007669"/>
    <property type="project" value="InterPro"/>
</dbReference>
<dbReference type="Gene3D" id="1.10.1370.40">
    <property type="match status" value="1"/>
</dbReference>
<feature type="compositionally biased region" description="Pro residues" evidence="1">
    <location>
        <begin position="621"/>
        <end position="637"/>
    </location>
</feature>
<dbReference type="GO" id="GO:0006508">
    <property type="term" value="P:proteolysis"/>
    <property type="evidence" value="ECO:0007669"/>
    <property type="project" value="InterPro"/>
</dbReference>
<feature type="non-terminal residue" evidence="2">
    <location>
        <position position="1"/>
    </location>
</feature>
<feature type="compositionally biased region" description="Low complexity" evidence="1">
    <location>
        <begin position="518"/>
        <end position="527"/>
    </location>
</feature>
<evidence type="ECO:0000313" key="2">
    <source>
        <dbReference type="EMBL" id="GFR52335.1"/>
    </source>
</evidence>
<reference evidence="2 3" key="1">
    <citation type="journal article" date="2021" name="Sci. Rep.">
        <title>Genome sequencing of the multicellular alga Astrephomene provides insights into convergent evolution of germ-soma differentiation.</title>
        <authorList>
            <person name="Yamashita S."/>
            <person name="Yamamoto K."/>
            <person name="Matsuzaki R."/>
            <person name="Suzuki S."/>
            <person name="Yamaguchi H."/>
            <person name="Hirooka S."/>
            <person name="Minakuchi Y."/>
            <person name="Miyagishima S."/>
            <person name="Kawachi M."/>
            <person name="Toyoda A."/>
            <person name="Nozaki H."/>
        </authorList>
    </citation>
    <scope>NUCLEOTIDE SEQUENCE [LARGE SCALE GENOMIC DNA]</scope>
    <source>
        <strain evidence="2 3">NIES-4017</strain>
    </source>
</reference>
<accession>A0AAD3E256</accession>
<evidence type="ECO:0000313" key="3">
    <source>
        <dbReference type="Proteomes" id="UP001054857"/>
    </source>
</evidence>
<evidence type="ECO:0000256" key="1">
    <source>
        <dbReference type="SAM" id="MobiDB-lite"/>
    </source>
</evidence>
<dbReference type="InterPro" id="IPR045090">
    <property type="entry name" value="Pept_M3A_M3B"/>
</dbReference>
<feature type="compositionally biased region" description="Polar residues" evidence="1">
    <location>
        <begin position="311"/>
        <end position="339"/>
    </location>
</feature>
<feature type="compositionally biased region" description="Low complexity" evidence="1">
    <location>
        <begin position="345"/>
        <end position="374"/>
    </location>
</feature>
<evidence type="ECO:0008006" key="4">
    <source>
        <dbReference type="Google" id="ProtNLM"/>
    </source>
</evidence>
<organism evidence="2 3">
    <name type="scientific">Astrephomene gubernaculifera</name>
    <dbReference type="NCBI Taxonomy" id="47775"/>
    <lineage>
        <taxon>Eukaryota</taxon>
        <taxon>Viridiplantae</taxon>
        <taxon>Chlorophyta</taxon>
        <taxon>core chlorophytes</taxon>
        <taxon>Chlorophyceae</taxon>
        <taxon>CS clade</taxon>
        <taxon>Chlamydomonadales</taxon>
        <taxon>Astrephomenaceae</taxon>
        <taxon>Astrephomene</taxon>
    </lineage>
</organism>
<feature type="region of interest" description="Disordered" evidence="1">
    <location>
        <begin position="304"/>
        <end position="374"/>
    </location>
</feature>
<sequence>LGGGIAAAQMLRELGAGLLPYGERELQAIVRDVRRPGSSRSRSSSGSALLPADADPLDPWNLPYALQGLAQGRAASRYDSSWGAAYADYFAPPGLLKGSDALCRTLFGLALVGPMPLAAGEARGWTLAEDQAGSAAGGAEAVEDVAAAAGAAADEGARNDGGGGDSNGHGDGTAAGTDVLMKAQVVCCRTGRKLGLIYFHLHGRLGEFPFTTLLRHGPMGHTWHGADGGMRPAGDADPAADGEDASMPVVVVRLPYRRDPQSACGGPESPYFLKAWLHELGHALHHVASAAACGVLSASDLLPPQPPEASCESTSASSGRIPSSAATAGLGNPTSNATRNMDHNTASATTSASSSTTGTTSASTSTSTSTRTTSNSGLLALLSGVSCALDLRELPSHLLEHVLREAGGVRLLARHGRLDCPLPQRDCARLVAQLSTCFTSTVGELQSLVAAALADQIMHGPQPAPDQQDEPRQASNPQPQPQSPSQQQLQQQGHPQQCHQQGSTDGAAGVPKTTGAPPAETSNAAAGGATAAAATAAATAAPAAGEAPGRAEMRMALRAHLEAHAATCSLTVHHHRAQLQEHHHNYHHQQQRHEQQEHHQQQQLEQQNRQRADGLTSPEQPRQPSPPPPPPPPPPLVVPGNDALHHLEALAVVGGAQYVYVASRLFAAAAWRAYRLQDQLLFTSSPMRGQEGIGTPSILDHYKWGSESSRGFAVGMGVQGSKGEEEECSGEGEGSVKNGGWLLRQRLLEA</sequence>
<dbReference type="AlphaFoldDB" id="A0AAD3E256"/>
<proteinExistence type="predicted"/>
<name>A0AAD3E256_9CHLO</name>